<dbReference type="AlphaFoldDB" id="A0AAE0Y0H5"/>
<reference evidence="2" key="1">
    <citation type="journal article" date="2023" name="G3 (Bethesda)">
        <title>A reference genome for the long-term kleptoplast-retaining sea slug Elysia crispata morphotype clarki.</title>
        <authorList>
            <person name="Eastman K.E."/>
            <person name="Pendleton A.L."/>
            <person name="Shaikh M.A."/>
            <person name="Suttiyut T."/>
            <person name="Ogas R."/>
            <person name="Tomko P."/>
            <person name="Gavelis G."/>
            <person name="Widhalm J.R."/>
            <person name="Wisecaver J.H."/>
        </authorList>
    </citation>
    <scope>NUCLEOTIDE SEQUENCE</scope>
    <source>
        <strain evidence="2">ECLA1</strain>
    </source>
</reference>
<sequence length="132" mass="14561">MVTVADKSDLKTSFTQRLEITPISGYDTPIYQVYTVGLWADFQSLQAESSPSSGQKSIPGRGRREDRKGVTLTLLDTDTPVYLDRLLGLLGPANLPWRHVGLGQEASYLPSNIRTRNYLDRLSGLPTCCGDT</sequence>
<keyword evidence="3" id="KW-1185">Reference proteome</keyword>
<dbReference type="EMBL" id="JAWDGP010007174">
    <property type="protein sequence ID" value="KAK3728644.1"/>
    <property type="molecule type" value="Genomic_DNA"/>
</dbReference>
<organism evidence="2 3">
    <name type="scientific">Elysia crispata</name>
    <name type="common">lettuce slug</name>
    <dbReference type="NCBI Taxonomy" id="231223"/>
    <lineage>
        <taxon>Eukaryota</taxon>
        <taxon>Metazoa</taxon>
        <taxon>Spiralia</taxon>
        <taxon>Lophotrochozoa</taxon>
        <taxon>Mollusca</taxon>
        <taxon>Gastropoda</taxon>
        <taxon>Heterobranchia</taxon>
        <taxon>Euthyneura</taxon>
        <taxon>Panpulmonata</taxon>
        <taxon>Sacoglossa</taxon>
        <taxon>Placobranchoidea</taxon>
        <taxon>Plakobranchidae</taxon>
        <taxon>Elysia</taxon>
    </lineage>
</organism>
<name>A0AAE0Y0H5_9GAST</name>
<comment type="caution">
    <text evidence="2">The sequence shown here is derived from an EMBL/GenBank/DDBJ whole genome shotgun (WGS) entry which is preliminary data.</text>
</comment>
<evidence type="ECO:0000313" key="3">
    <source>
        <dbReference type="Proteomes" id="UP001283361"/>
    </source>
</evidence>
<evidence type="ECO:0000313" key="2">
    <source>
        <dbReference type="EMBL" id="KAK3728644.1"/>
    </source>
</evidence>
<feature type="compositionally biased region" description="Polar residues" evidence="1">
    <location>
        <begin position="45"/>
        <end position="56"/>
    </location>
</feature>
<gene>
    <name evidence="2" type="ORF">RRG08_041829</name>
</gene>
<accession>A0AAE0Y0H5</accession>
<feature type="region of interest" description="Disordered" evidence="1">
    <location>
        <begin position="45"/>
        <end position="69"/>
    </location>
</feature>
<protein>
    <submittedName>
        <fullName evidence="2">Uncharacterized protein</fullName>
    </submittedName>
</protein>
<proteinExistence type="predicted"/>
<dbReference type="Proteomes" id="UP001283361">
    <property type="component" value="Unassembled WGS sequence"/>
</dbReference>
<evidence type="ECO:0000256" key="1">
    <source>
        <dbReference type="SAM" id="MobiDB-lite"/>
    </source>
</evidence>